<keyword evidence="1" id="KW-0418">Kinase</keyword>
<name>A0A8X6GK42_TRICU</name>
<dbReference type="AlphaFoldDB" id="A0A8X6GK42"/>
<dbReference type="GO" id="GO:0016301">
    <property type="term" value="F:kinase activity"/>
    <property type="evidence" value="ECO:0007669"/>
    <property type="project" value="UniProtKB-KW"/>
</dbReference>
<protein>
    <submittedName>
        <fullName evidence="1">eIF-2-alpha kinase activator GCN1</fullName>
    </submittedName>
</protein>
<dbReference type="EMBL" id="BMAO01006054">
    <property type="protein sequence ID" value="GFR05773.1"/>
    <property type="molecule type" value="Genomic_DNA"/>
</dbReference>
<accession>A0A8X6GK42</accession>
<proteinExistence type="predicted"/>
<gene>
    <name evidence="1" type="primary">GCN1</name>
    <name evidence="1" type="ORF">TNCT_251441</name>
</gene>
<dbReference type="Proteomes" id="UP000887116">
    <property type="component" value="Unassembled WGS sequence"/>
</dbReference>
<comment type="caution">
    <text evidence="1">The sequence shown here is derived from an EMBL/GenBank/DDBJ whole genome shotgun (WGS) entry which is preliminary data.</text>
</comment>
<evidence type="ECO:0000313" key="1">
    <source>
        <dbReference type="EMBL" id="GFR05773.1"/>
    </source>
</evidence>
<sequence length="149" mass="16788">MAELQALKDIPYAIQSGRLIVRKQVFKHLEEVANKNVQPQSLKSICKLLQITLPRYADRKSTNIVDKFVKTLLKSQPSSIPFLIKTISDVAESYKTVHSTRAVAHICYAAFSWSCHVAHTVFSGHGNGVADTQTLVKFKFFNFYLCTVI</sequence>
<dbReference type="OrthoDB" id="5148094at2759"/>
<evidence type="ECO:0000313" key="2">
    <source>
        <dbReference type="Proteomes" id="UP000887116"/>
    </source>
</evidence>
<reference evidence="1" key="1">
    <citation type="submission" date="2020-07" db="EMBL/GenBank/DDBJ databases">
        <title>Multicomponent nature underlies the extraordinary mechanical properties of spider dragline silk.</title>
        <authorList>
            <person name="Kono N."/>
            <person name="Nakamura H."/>
            <person name="Mori M."/>
            <person name="Yoshida Y."/>
            <person name="Ohtoshi R."/>
            <person name="Malay A.D."/>
            <person name="Moran D.A.P."/>
            <person name="Tomita M."/>
            <person name="Numata K."/>
            <person name="Arakawa K."/>
        </authorList>
    </citation>
    <scope>NUCLEOTIDE SEQUENCE</scope>
</reference>
<keyword evidence="1" id="KW-0808">Transferase</keyword>
<keyword evidence="2" id="KW-1185">Reference proteome</keyword>
<organism evidence="1 2">
    <name type="scientific">Trichonephila clavata</name>
    <name type="common">Joro spider</name>
    <name type="synonym">Nephila clavata</name>
    <dbReference type="NCBI Taxonomy" id="2740835"/>
    <lineage>
        <taxon>Eukaryota</taxon>
        <taxon>Metazoa</taxon>
        <taxon>Ecdysozoa</taxon>
        <taxon>Arthropoda</taxon>
        <taxon>Chelicerata</taxon>
        <taxon>Arachnida</taxon>
        <taxon>Araneae</taxon>
        <taxon>Araneomorphae</taxon>
        <taxon>Entelegynae</taxon>
        <taxon>Araneoidea</taxon>
        <taxon>Nephilidae</taxon>
        <taxon>Trichonephila</taxon>
    </lineage>
</organism>